<reference evidence="2 3" key="1">
    <citation type="journal article" date="2018" name="PLoS ONE">
        <title>The draft genome of Kipferlia bialata reveals reductive genome evolution in fornicate parasites.</title>
        <authorList>
            <person name="Tanifuji G."/>
            <person name="Takabayashi S."/>
            <person name="Kume K."/>
            <person name="Takagi M."/>
            <person name="Nakayama T."/>
            <person name="Kamikawa R."/>
            <person name="Inagaki Y."/>
            <person name="Hashimoto T."/>
        </authorList>
    </citation>
    <scope>NUCLEOTIDE SEQUENCE [LARGE SCALE GENOMIC DNA]</scope>
    <source>
        <strain evidence="2">NY0173</strain>
    </source>
</reference>
<accession>A0A9K3CXY4</accession>
<protein>
    <recommendedName>
        <fullName evidence="1">H-type lectin domain-containing protein</fullName>
    </recommendedName>
</protein>
<gene>
    <name evidence="2" type="ORF">KIPB_006900</name>
</gene>
<dbReference type="InterPro" id="IPR037221">
    <property type="entry name" value="H-type_lectin_dom_sf"/>
</dbReference>
<feature type="non-terminal residue" evidence="2">
    <location>
        <position position="1"/>
    </location>
</feature>
<dbReference type="Gene3D" id="2.60.40.2080">
    <property type="match status" value="1"/>
</dbReference>
<evidence type="ECO:0000313" key="3">
    <source>
        <dbReference type="Proteomes" id="UP000265618"/>
    </source>
</evidence>
<dbReference type="InterPro" id="IPR019019">
    <property type="entry name" value="H-type_lectin_domain"/>
</dbReference>
<evidence type="ECO:0000259" key="1">
    <source>
        <dbReference type="Pfam" id="PF09458"/>
    </source>
</evidence>
<dbReference type="AlphaFoldDB" id="A0A9K3CXY4"/>
<feature type="domain" description="H-type lectin" evidence="1">
    <location>
        <begin position="92"/>
        <end position="156"/>
    </location>
</feature>
<dbReference type="GO" id="GO:0030246">
    <property type="term" value="F:carbohydrate binding"/>
    <property type="evidence" value="ECO:0007669"/>
    <property type="project" value="InterPro"/>
</dbReference>
<keyword evidence="3" id="KW-1185">Reference proteome</keyword>
<proteinExistence type="predicted"/>
<dbReference type="SUPFAM" id="SSF141086">
    <property type="entry name" value="Agglutinin HPA-like"/>
    <property type="match status" value="1"/>
</dbReference>
<organism evidence="2 3">
    <name type="scientific">Kipferlia bialata</name>
    <dbReference type="NCBI Taxonomy" id="797122"/>
    <lineage>
        <taxon>Eukaryota</taxon>
        <taxon>Metamonada</taxon>
        <taxon>Carpediemonas-like organisms</taxon>
        <taxon>Kipferlia</taxon>
    </lineage>
</organism>
<comment type="caution">
    <text evidence="2">The sequence shown here is derived from an EMBL/GenBank/DDBJ whole genome shotgun (WGS) entry which is preliminary data.</text>
</comment>
<sequence length="160" mass="16704">LVRSSALKSFKAEYEVVSILVATLRGFLSAAALRAMAEGGVAPAPAASIAAAGGQPVPAGPRTLVETGTIVPSKQERTKFKETSEKARMLARTITFTKPFGAAPEVVCGFDHIECASDVMGIRAAADKVTEAGCRVMLIVRGDTRLDALRVTWTAIGESA</sequence>
<name>A0A9K3CXY4_9EUKA</name>
<evidence type="ECO:0000313" key="2">
    <source>
        <dbReference type="EMBL" id="GIQ85261.1"/>
    </source>
</evidence>
<dbReference type="GO" id="GO:0007155">
    <property type="term" value="P:cell adhesion"/>
    <property type="evidence" value="ECO:0007669"/>
    <property type="project" value="InterPro"/>
</dbReference>
<dbReference type="EMBL" id="BDIP01001851">
    <property type="protein sequence ID" value="GIQ85261.1"/>
    <property type="molecule type" value="Genomic_DNA"/>
</dbReference>
<dbReference type="Pfam" id="PF09458">
    <property type="entry name" value="H_lectin"/>
    <property type="match status" value="1"/>
</dbReference>
<dbReference type="Proteomes" id="UP000265618">
    <property type="component" value="Unassembled WGS sequence"/>
</dbReference>